<dbReference type="NCBIfam" id="TIGR03157">
    <property type="entry name" value="cas_Csc2"/>
    <property type="match status" value="1"/>
</dbReference>
<protein>
    <recommendedName>
        <fullName evidence="3">CRISPR-associated protein Csc2</fullName>
    </recommendedName>
</protein>
<reference evidence="1 2" key="1">
    <citation type="submission" date="2013-06" db="EMBL/GenBank/DDBJ databases">
        <title>Draft genome sequence of Thauera terpenica.</title>
        <authorList>
            <person name="Liu B."/>
            <person name="Frostegard A.H."/>
            <person name="Shapleigh J.P."/>
        </authorList>
    </citation>
    <scope>NUCLEOTIDE SEQUENCE [LARGE SCALE GENOMIC DNA]</scope>
    <source>
        <strain evidence="1 2">58Eu</strain>
    </source>
</reference>
<dbReference type="Proteomes" id="UP000015455">
    <property type="component" value="Unassembled WGS sequence"/>
</dbReference>
<dbReference type="STRING" id="1348657.M622_00965"/>
<proteinExistence type="predicted"/>
<evidence type="ECO:0008006" key="3">
    <source>
        <dbReference type="Google" id="ProtNLM"/>
    </source>
</evidence>
<dbReference type="InterPro" id="IPR017574">
    <property type="entry name" value="CRISPR-assoc_prot_Cas7/Csc2"/>
</dbReference>
<dbReference type="Pfam" id="PF18320">
    <property type="entry name" value="Csc2"/>
    <property type="match status" value="1"/>
</dbReference>
<evidence type="ECO:0000313" key="1">
    <source>
        <dbReference type="EMBL" id="EPZ17369.1"/>
    </source>
</evidence>
<evidence type="ECO:0000313" key="2">
    <source>
        <dbReference type="Proteomes" id="UP000015455"/>
    </source>
</evidence>
<dbReference type="EMBL" id="ATJV01000001">
    <property type="protein sequence ID" value="EPZ17369.1"/>
    <property type="molecule type" value="Genomic_DNA"/>
</dbReference>
<comment type="caution">
    <text evidence="1">The sequence shown here is derived from an EMBL/GenBank/DDBJ whole genome shotgun (WGS) entry which is preliminary data.</text>
</comment>
<gene>
    <name evidence="1" type="ORF">M622_00965</name>
</gene>
<accession>T0AWW8</accession>
<dbReference type="PATRIC" id="fig|1348657.5.peg.192"/>
<sequence length="335" mass="36386">MPLNTLKPYLGDIDALLSITEEDAKKSYAQPALKNLGSVTFVVLRELISPASFRNAESEITDIESRGRRHVRAVANKFKFGERARGLQVLRFFAAGGVSAQNKTAFYGKEKPSDKFDLNALVFGDSANAGNKVLPVKAAAQYSDAISLQEYGDAVDVTFHNRASEDGTLFNAQKKENSVNLFDRHFVRPGTLLLQTISFNGKVAPLEAVEHLILSMGLAGAYGGQTSIYGVNVRNHVVGCYAGRFERDLASPYVAVDALYQAGVDVADSVAVVDALKNLYSHAYPIEVNGAEIVDVQKSLIARLEAEDDGMRTSYQGNAKKIGMYFDAWFEGIGG</sequence>
<dbReference type="OrthoDB" id="8478402at2"/>
<organism evidence="1 2">
    <name type="scientific">Thauera terpenica 58Eu</name>
    <dbReference type="NCBI Taxonomy" id="1348657"/>
    <lineage>
        <taxon>Bacteria</taxon>
        <taxon>Pseudomonadati</taxon>
        <taxon>Pseudomonadota</taxon>
        <taxon>Betaproteobacteria</taxon>
        <taxon>Rhodocyclales</taxon>
        <taxon>Zoogloeaceae</taxon>
        <taxon>Thauera</taxon>
    </lineage>
</organism>
<dbReference type="AlphaFoldDB" id="T0AWW8"/>
<name>T0AWW8_9RHOO</name>
<dbReference type="eggNOG" id="ENOG502Z9K2">
    <property type="taxonomic scope" value="Bacteria"/>
</dbReference>
<keyword evidence="2" id="KW-1185">Reference proteome</keyword>